<evidence type="ECO:0000313" key="2">
    <source>
        <dbReference type="Proteomes" id="UP001470752"/>
    </source>
</evidence>
<evidence type="ECO:0000313" key="1">
    <source>
        <dbReference type="EMBL" id="MEQ2412340.1"/>
    </source>
</evidence>
<keyword evidence="2" id="KW-1185">Reference proteome</keyword>
<dbReference type="EMBL" id="JBBNFW010000123">
    <property type="protein sequence ID" value="MEQ2412340.1"/>
    <property type="molecule type" value="Genomic_DNA"/>
</dbReference>
<accession>A0ABV1CIX3</accession>
<protein>
    <submittedName>
        <fullName evidence="1">Uncharacterized protein</fullName>
    </submittedName>
</protein>
<dbReference type="RefSeq" id="WP_349082743.1">
    <property type="nucleotide sequence ID" value="NZ_JBBNFW010000123.1"/>
</dbReference>
<sequence>MDANSVLIAALDTYSLDLGDYKGDTAAIANAISKCKDYLSHNTVTTDWVKRNWSIMSPAVKAYRKYLVDDIHHARIIEDKEALEKLQAEYYILSPYIELFKTFPNFLH</sequence>
<dbReference type="Proteomes" id="UP001470752">
    <property type="component" value="Unassembled WGS sequence"/>
</dbReference>
<proteinExistence type="predicted"/>
<reference evidence="1 2" key="1">
    <citation type="submission" date="2024-04" db="EMBL/GenBank/DDBJ databases">
        <title>Human intestinal bacterial collection.</title>
        <authorList>
            <person name="Pauvert C."/>
            <person name="Hitch T.C.A."/>
            <person name="Clavel T."/>
        </authorList>
    </citation>
    <scope>NUCLEOTIDE SEQUENCE [LARGE SCALE GENOMIC DNA]</scope>
    <source>
        <strain evidence="1 2">CLA-AA-H161</strain>
    </source>
</reference>
<comment type="caution">
    <text evidence="1">The sequence shown here is derived from an EMBL/GenBank/DDBJ whole genome shotgun (WGS) entry which is preliminary data.</text>
</comment>
<gene>
    <name evidence="1" type="ORF">AAAX94_04735</name>
</gene>
<organism evidence="1 2">
    <name type="scientific">Blautia acetigignens</name>
    <dbReference type="NCBI Taxonomy" id="2981783"/>
    <lineage>
        <taxon>Bacteria</taxon>
        <taxon>Bacillati</taxon>
        <taxon>Bacillota</taxon>
        <taxon>Clostridia</taxon>
        <taxon>Lachnospirales</taxon>
        <taxon>Lachnospiraceae</taxon>
        <taxon>Blautia</taxon>
    </lineage>
</organism>
<name>A0ABV1CIX3_9FIRM</name>